<keyword evidence="5" id="KW-0804">Transcription</keyword>
<dbReference type="EMBL" id="JAAARO010000019">
    <property type="protein sequence ID" value="KAF5730954.1"/>
    <property type="molecule type" value="Genomic_DNA"/>
</dbReference>
<keyword evidence="2" id="KW-0677">Repeat</keyword>
<keyword evidence="6" id="KW-0539">Nucleus</keyword>
<keyword evidence="9" id="KW-1185">Reference proteome</keyword>
<protein>
    <submittedName>
        <fullName evidence="8">DNA binding protein putative isoform 1</fullName>
    </submittedName>
</protein>
<dbReference type="Pfam" id="PF02362">
    <property type="entry name" value="B3"/>
    <property type="match status" value="2"/>
</dbReference>
<dbReference type="GO" id="GO:0003677">
    <property type="term" value="F:DNA binding"/>
    <property type="evidence" value="ECO:0007669"/>
    <property type="project" value="UniProtKB-KW"/>
</dbReference>
<keyword evidence="4" id="KW-0238">DNA-binding</keyword>
<organism evidence="8 9">
    <name type="scientific">Tripterygium wilfordii</name>
    <name type="common">Thunder God vine</name>
    <dbReference type="NCBI Taxonomy" id="458696"/>
    <lineage>
        <taxon>Eukaryota</taxon>
        <taxon>Viridiplantae</taxon>
        <taxon>Streptophyta</taxon>
        <taxon>Embryophyta</taxon>
        <taxon>Tracheophyta</taxon>
        <taxon>Spermatophyta</taxon>
        <taxon>Magnoliopsida</taxon>
        <taxon>eudicotyledons</taxon>
        <taxon>Gunneridae</taxon>
        <taxon>Pentapetalae</taxon>
        <taxon>rosids</taxon>
        <taxon>fabids</taxon>
        <taxon>Celastrales</taxon>
        <taxon>Celastraceae</taxon>
        <taxon>Tripterygium</taxon>
    </lineage>
</organism>
<dbReference type="PANTHER" id="PTHR31674">
    <property type="entry name" value="B3 DOMAIN-CONTAINING PROTEIN REM-LIKE 3-RELATED"/>
    <property type="match status" value="1"/>
</dbReference>
<keyword evidence="3" id="KW-0805">Transcription regulation</keyword>
<proteinExistence type="predicted"/>
<dbReference type="InParanoid" id="A0A7J7C9V5"/>
<evidence type="ECO:0000256" key="1">
    <source>
        <dbReference type="ARBA" id="ARBA00004123"/>
    </source>
</evidence>
<evidence type="ECO:0000256" key="6">
    <source>
        <dbReference type="ARBA" id="ARBA00023242"/>
    </source>
</evidence>
<gene>
    <name evidence="8" type="ORF">HS088_TW19G00557</name>
</gene>
<evidence type="ECO:0000256" key="3">
    <source>
        <dbReference type="ARBA" id="ARBA00023015"/>
    </source>
</evidence>
<dbReference type="InterPro" id="IPR015300">
    <property type="entry name" value="DNA-bd_pseudobarrel_sf"/>
</dbReference>
<dbReference type="Gene3D" id="2.40.330.10">
    <property type="entry name" value="DNA-binding pseudobarrel domain"/>
    <property type="match status" value="2"/>
</dbReference>
<sequence length="222" mass="25980">MKVRMINQDRPHFIKPINDDFGKEFLIPLKFMRHLEPTNDLTALIRSPTSKNYYVRIDGRKIENNWAQFAVDHDLHLHDILMFEYTDNMIFKLMVFDSDGLAKEFRQPDEDVPKEANKPKFKAIMTPSTLRDNRLLIPIAFARSTNLADKVDNTEVILMNEKGQHWTAHLKKKRSRPVVYIGIGWTRFMADNDLKKGNSFVMKLLDNGVRPTFLIQKEVLHA</sequence>
<dbReference type="AlphaFoldDB" id="A0A7J7C9V5"/>
<feature type="domain" description="TF-B3" evidence="7">
    <location>
        <begin position="10"/>
        <end position="99"/>
    </location>
</feature>
<feature type="domain" description="TF-B3" evidence="7">
    <location>
        <begin position="120"/>
        <end position="218"/>
    </location>
</feature>
<dbReference type="InterPro" id="IPR003340">
    <property type="entry name" value="B3_DNA-bd"/>
</dbReference>
<evidence type="ECO:0000256" key="2">
    <source>
        <dbReference type="ARBA" id="ARBA00022737"/>
    </source>
</evidence>
<evidence type="ECO:0000313" key="8">
    <source>
        <dbReference type="EMBL" id="KAF5730954.1"/>
    </source>
</evidence>
<dbReference type="SMART" id="SM01019">
    <property type="entry name" value="B3"/>
    <property type="match status" value="2"/>
</dbReference>
<dbReference type="PROSITE" id="PS50863">
    <property type="entry name" value="B3"/>
    <property type="match status" value="2"/>
</dbReference>
<evidence type="ECO:0000256" key="5">
    <source>
        <dbReference type="ARBA" id="ARBA00023163"/>
    </source>
</evidence>
<dbReference type="FunCoup" id="A0A7J7C9V5">
    <property type="interactions" value="168"/>
</dbReference>
<dbReference type="GO" id="GO:0005634">
    <property type="term" value="C:nucleus"/>
    <property type="evidence" value="ECO:0007669"/>
    <property type="project" value="UniProtKB-SubCell"/>
</dbReference>
<evidence type="ECO:0000259" key="7">
    <source>
        <dbReference type="PROSITE" id="PS50863"/>
    </source>
</evidence>
<dbReference type="PANTHER" id="PTHR31674:SF62">
    <property type="entry name" value="B3 DOMAIN-CONTAINING PROTEIN REM14-RELATED"/>
    <property type="match status" value="1"/>
</dbReference>
<evidence type="ECO:0000313" key="9">
    <source>
        <dbReference type="Proteomes" id="UP000593562"/>
    </source>
</evidence>
<accession>A0A7J7C9V5</accession>
<dbReference type="Proteomes" id="UP000593562">
    <property type="component" value="Unassembled WGS sequence"/>
</dbReference>
<dbReference type="CDD" id="cd10017">
    <property type="entry name" value="B3_DNA"/>
    <property type="match status" value="2"/>
</dbReference>
<comment type="subcellular location">
    <subcellularLocation>
        <location evidence="1">Nucleus</location>
    </subcellularLocation>
</comment>
<dbReference type="SUPFAM" id="SSF101936">
    <property type="entry name" value="DNA-binding pseudobarrel domain"/>
    <property type="match status" value="2"/>
</dbReference>
<name>A0A7J7C9V5_TRIWF</name>
<evidence type="ECO:0000256" key="4">
    <source>
        <dbReference type="ARBA" id="ARBA00023125"/>
    </source>
</evidence>
<comment type="caution">
    <text evidence="8">The sequence shown here is derived from an EMBL/GenBank/DDBJ whole genome shotgun (WGS) entry which is preliminary data.</text>
</comment>
<dbReference type="InterPro" id="IPR039218">
    <property type="entry name" value="REM_fam"/>
</dbReference>
<reference evidence="8 9" key="1">
    <citation type="journal article" date="2020" name="Nat. Commun.">
        <title>Genome of Tripterygium wilfordii and identification of cytochrome P450 involved in triptolide biosynthesis.</title>
        <authorList>
            <person name="Tu L."/>
            <person name="Su P."/>
            <person name="Zhang Z."/>
            <person name="Gao L."/>
            <person name="Wang J."/>
            <person name="Hu T."/>
            <person name="Zhou J."/>
            <person name="Zhang Y."/>
            <person name="Zhao Y."/>
            <person name="Liu Y."/>
            <person name="Song Y."/>
            <person name="Tong Y."/>
            <person name="Lu Y."/>
            <person name="Yang J."/>
            <person name="Xu C."/>
            <person name="Jia M."/>
            <person name="Peters R.J."/>
            <person name="Huang L."/>
            <person name="Gao W."/>
        </authorList>
    </citation>
    <scope>NUCLEOTIDE SEQUENCE [LARGE SCALE GENOMIC DNA]</scope>
    <source>
        <strain evidence="9">cv. XIE 37</strain>
        <tissue evidence="8">Leaf</tissue>
    </source>
</reference>